<dbReference type="GO" id="GO:0005829">
    <property type="term" value="C:cytosol"/>
    <property type="evidence" value="ECO:0007669"/>
    <property type="project" value="TreeGrafter"/>
</dbReference>
<dbReference type="SUPFAM" id="SSF53597">
    <property type="entry name" value="Dihydrofolate reductase-like"/>
    <property type="match status" value="1"/>
</dbReference>
<evidence type="ECO:0000256" key="8">
    <source>
        <dbReference type="ARBA" id="ARBA00025067"/>
    </source>
</evidence>
<keyword evidence="14" id="KW-1185">Reference proteome</keyword>
<evidence type="ECO:0000256" key="5">
    <source>
        <dbReference type="ARBA" id="ARBA00022563"/>
    </source>
</evidence>
<evidence type="ECO:0000313" key="14">
    <source>
        <dbReference type="Proteomes" id="UP000008366"/>
    </source>
</evidence>
<evidence type="ECO:0000259" key="12">
    <source>
        <dbReference type="PROSITE" id="PS51330"/>
    </source>
</evidence>
<feature type="domain" description="DHFR" evidence="12">
    <location>
        <begin position="11"/>
        <end position="189"/>
    </location>
</feature>
<evidence type="ECO:0000313" key="13">
    <source>
        <dbReference type="EMBL" id="GAB94268.1"/>
    </source>
</evidence>
<keyword evidence="5 9" id="KW-0554">One-carbon metabolism</keyword>
<dbReference type="CDD" id="cd00209">
    <property type="entry name" value="DHFR"/>
    <property type="match status" value="1"/>
</dbReference>
<dbReference type="InterPro" id="IPR024072">
    <property type="entry name" value="DHFR-like_dom_sf"/>
</dbReference>
<protein>
    <recommendedName>
        <fullName evidence="4 9">Dihydrofolate reductase</fullName>
        <ecNumber evidence="3 9">1.5.1.3</ecNumber>
    </recommendedName>
</protein>
<dbReference type="UniPathway" id="UPA00077">
    <property type="reaction ID" value="UER00158"/>
</dbReference>
<name>K6VDJ4_9MICO</name>
<evidence type="ECO:0000256" key="1">
    <source>
        <dbReference type="ARBA" id="ARBA00004903"/>
    </source>
</evidence>
<evidence type="ECO:0000256" key="11">
    <source>
        <dbReference type="SAM" id="MobiDB-lite"/>
    </source>
</evidence>
<reference evidence="13 14" key="1">
    <citation type="submission" date="2012-08" db="EMBL/GenBank/DDBJ databases">
        <title>Whole genome shotgun sequence of Kineosphaera limosa NBRC 100340.</title>
        <authorList>
            <person name="Yoshida I."/>
            <person name="Isaki S."/>
            <person name="Hosoyama A."/>
            <person name="Tsuchikane K."/>
            <person name="Katsumata H."/>
            <person name="Ando Y."/>
            <person name="Ohji S."/>
            <person name="Hamada M."/>
            <person name="Tamura T."/>
            <person name="Yamazoe A."/>
            <person name="Yamazaki S."/>
            <person name="Fujita N."/>
        </authorList>
    </citation>
    <scope>NUCLEOTIDE SEQUENCE [LARGE SCALE GENOMIC DNA]</scope>
    <source>
        <strain evidence="13 14">NBRC 100340</strain>
    </source>
</reference>
<dbReference type="GO" id="GO:0004146">
    <property type="term" value="F:dihydrofolate reductase activity"/>
    <property type="evidence" value="ECO:0007669"/>
    <property type="project" value="UniProtKB-EC"/>
</dbReference>
<dbReference type="PRINTS" id="PR00070">
    <property type="entry name" value="DHFR"/>
</dbReference>
<dbReference type="Proteomes" id="UP000008366">
    <property type="component" value="Unassembled WGS sequence"/>
</dbReference>
<evidence type="ECO:0000256" key="9">
    <source>
        <dbReference type="PIRNR" id="PIRNR000194"/>
    </source>
</evidence>
<gene>
    <name evidence="13" type="primary">folA</name>
    <name evidence="13" type="ORF">KILIM_004_00570</name>
</gene>
<dbReference type="FunFam" id="3.40.430.10:FF:000001">
    <property type="entry name" value="Dihydrofolate reductase"/>
    <property type="match status" value="1"/>
</dbReference>
<evidence type="ECO:0000256" key="4">
    <source>
        <dbReference type="ARBA" id="ARBA00018886"/>
    </source>
</evidence>
<evidence type="ECO:0000256" key="2">
    <source>
        <dbReference type="ARBA" id="ARBA00009539"/>
    </source>
</evidence>
<dbReference type="GO" id="GO:0006730">
    <property type="term" value="P:one-carbon metabolic process"/>
    <property type="evidence" value="ECO:0007669"/>
    <property type="project" value="UniProtKB-KW"/>
</dbReference>
<proteinExistence type="inferred from homology"/>
<accession>K6VDJ4</accession>
<dbReference type="InterPro" id="IPR017925">
    <property type="entry name" value="DHFR_CS"/>
</dbReference>
<comment type="function">
    <text evidence="8 9">Key enzyme in folate metabolism. Catalyzes an essential reaction for de novo glycine and purine synthesis, and for DNA precursor synthesis.</text>
</comment>
<feature type="compositionally biased region" description="Low complexity" evidence="11">
    <location>
        <begin position="179"/>
        <end position="189"/>
    </location>
</feature>
<dbReference type="PROSITE" id="PS51330">
    <property type="entry name" value="DHFR_2"/>
    <property type="match status" value="1"/>
</dbReference>
<dbReference type="EC" id="1.5.1.3" evidence="3 9"/>
<comment type="caution">
    <text evidence="13">The sequence shown here is derived from an EMBL/GenBank/DDBJ whole genome shotgun (WGS) entry which is preliminary data.</text>
</comment>
<dbReference type="PANTHER" id="PTHR48069:SF3">
    <property type="entry name" value="DIHYDROFOLATE REDUCTASE"/>
    <property type="match status" value="1"/>
</dbReference>
<keyword evidence="7 9" id="KW-0560">Oxidoreductase</keyword>
<keyword evidence="6 9" id="KW-0521">NADP</keyword>
<feature type="region of interest" description="Disordered" evidence="11">
    <location>
        <begin position="165"/>
        <end position="189"/>
    </location>
</feature>
<dbReference type="GO" id="GO:0046452">
    <property type="term" value="P:dihydrofolate metabolic process"/>
    <property type="evidence" value="ECO:0007669"/>
    <property type="project" value="TreeGrafter"/>
</dbReference>
<dbReference type="InterPro" id="IPR001796">
    <property type="entry name" value="DHFR_dom"/>
</dbReference>
<comment type="catalytic activity">
    <reaction evidence="9">
        <text>(6S)-5,6,7,8-tetrahydrofolate + NADP(+) = 7,8-dihydrofolate + NADPH + H(+)</text>
        <dbReference type="Rhea" id="RHEA:15009"/>
        <dbReference type="ChEBI" id="CHEBI:15378"/>
        <dbReference type="ChEBI" id="CHEBI:57451"/>
        <dbReference type="ChEBI" id="CHEBI:57453"/>
        <dbReference type="ChEBI" id="CHEBI:57783"/>
        <dbReference type="ChEBI" id="CHEBI:58349"/>
        <dbReference type="EC" id="1.5.1.3"/>
    </reaction>
</comment>
<dbReference type="EMBL" id="BAHD01000004">
    <property type="protein sequence ID" value="GAB94268.1"/>
    <property type="molecule type" value="Genomic_DNA"/>
</dbReference>
<dbReference type="InterPro" id="IPR012259">
    <property type="entry name" value="DHFR"/>
</dbReference>
<comment type="pathway">
    <text evidence="1 9">Cofactor biosynthesis; tetrahydrofolate biosynthesis; 5,6,7,8-tetrahydrofolate from 7,8-dihydrofolate: step 1/1.</text>
</comment>
<dbReference type="PIRSF" id="PIRSF000194">
    <property type="entry name" value="DHFR"/>
    <property type="match status" value="1"/>
</dbReference>
<dbReference type="GO" id="GO:0046654">
    <property type="term" value="P:tetrahydrofolate biosynthetic process"/>
    <property type="evidence" value="ECO:0007669"/>
    <property type="project" value="UniProtKB-UniPathway"/>
</dbReference>
<evidence type="ECO:0000256" key="3">
    <source>
        <dbReference type="ARBA" id="ARBA00012856"/>
    </source>
</evidence>
<dbReference type="AlphaFoldDB" id="K6VDJ4"/>
<sequence length="189" mass="19968">MNGMSSLTTSEVVLVAAVAANGVIGADGGMPWHLPEDLRRFKALTMGHPMVMGRKTFEAIGRPLPGRRTIVVTRDRSWRHEGVESALDLGAALELAATDGVPIAVVGGGQIYTQAMPVATRLEVTHIDAAPDGDTFFPAIDPATWRESAHEQRDGYSFVTYVRRDGGQPDSAQVGVAGGSRARSSAQSG</sequence>
<dbReference type="STRING" id="1184609.KILIM_004_00570"/>
<evidence type="ECO:0000256" key="10">
    <source>
        <dbReference type="RuleBase" id="RU004474"/>
    </source>
</evidence>
<dbReference type="Gene3D" id="3.40.430.10">
    <property type="entry name" value="Dihydrofolate Reductase, subunit A"/>
    <property type="match status" value="1"/>
</dbReference>
<evidence type="ECO:0000256" key="6">
    <source>
        <dbReference type="ARBA" id="ARBA00022857"/>
    </source>
</evidence>
<comment type="similarity">
    <text evidence="2 9 10">Belongs to the dihydrofolate reductase family.</text>
</comment>
<dbReference type="Pfam" id="PF00186">
    <property type="entry name" value="DHFR_1"/>
    <property type="match status" value="1"/>
</dbReference>
<evidence type="ECO:0000256" key="7">
    <source>
        <dbReference type="ARBA" id="ARBA00023002"/>
    </source>
</evidence>
<dbReference type="GO" id="GO:0070401">
    <property type="term" value="F:NADP+ binding"/>
    <property type="evidence" value="ECO:0007669"/>
    <property type="project" value="UniProtKB-ARBA"/>
</dbReference>
<dbReference type="PROSITE" id="PS00075">
    <property type="entry name" value="DHFR_1"/>
    <property type="match status" value="1"/>
</dbReference>
<dbReference type="eggNOG" id="COG0262">
    <property type="taxonomic scope" value="Bacteria"/>
</dbReference>
<organism evidence="13 14">
    <name type="scientific">Kineosphaera limosa NBRC 100340</name>
    <dbReference type="NCBI Taxonomy" id="1184609"/>
    <lineage>
        <taxon>Bacteria</taxon>
        <taxon>Bacillati</taxon>
        <taxon>Actinomycetota</taxon>
        <taxon>Actinomycetes</taxon>
        <taxon>Micrococcales</taxon>
        <taxon>Dermatophilaceae</taxon>
        <taxon>Kineosphaera</taxon>
    </lineage>
</organism>
<dbReference type="PANTHER" id="PTHR48069">
    <property type="entry name" value="DIHYDROFOLATE REDUCTASE"/>
    <property type="match status" value="1"/>
</dbReference>
<dbReference type="GO" id="GO:0046655">
    <property type="term" value="P:folic acid metabolic process"/>
    <property type="evidence" value="ECO:0007669"/>
    <property type="project" value="TreeGrafter"/>
</dbReference>